<evidence type="ECO:0000259" key="1">
    <source>
        <dbReference type="Pfam" id="PF11074"/>
    </source>
</evidence>
<dbReference type="AlphaFoldDB" id="T0L3X1"/>
<accession>T0L3X1</accession>
<dbReference type="eggNOG" id="COG1075">
    <property type="taxonomic scope" value="Bacteria"/>
</dbReference>
<dbReference type="STRING" id="1172190.M947_01735"/>
<dbReference type="Pfam" id="PF11074">
    <property type="entry name" value="DUF2779"/>
    <property type="match status" value="1"/>
</dbReference>
<organism evidence="2 3">
    <name type="scientific">Sulfurimonas hongkongensis</name>
    <dbReference type="NCBI Taxonomy" id="1172190"/>
    <lineage>
        <taxon>Bacteria</taxon>
        <taxon>Pseudomonadati</taxon>
        <taxon>Campylobacterota</taxon>
        <taxon>Epsilonproteobacteria</taxon>
        <taxon>Campylobacterales</taxon>
        <taxon>Sulfurimonadaceae</taxon>
        <taxon>Sulfurimonas</taxon>
    </lineage>
</organism>
<sequence length="504" mass="57544">MMQKNKIIALSKSLYTRGIQCPKSLWLKKYKKEVLTPPDATALARFETGNVVGDLACGLFPDGKEVVYTPDDFTGMVETTEKLLDEGFEHIYEATFLYDGILVLVDILKVTPNGVEIYEVKSSTSVKDIYLHDVSIQHYVLKELGYSVVGSYVVHIDSSYVRGEALDLDGLFKIIDVSEEVDALELGIQKKLEEFKAYLSDDEPNIDIGAHCNTPYECDAKEYCWRVQRGIPDYSIFNIFNLGSKKQLELYTQGIVKIEDILDDFAMTAIQKQKVQNYKSQSTYVDKESIKSFLERLTYPIYHLDFETFQQAIPEWRGISPYQQIPFQYSLHIEHSEGRLEHCEYLAQDGKDPRYELAKSLVSDIPKDATVLAYNMSFEKGVISKLAESFSELKEHLLSINENMRDLMSPFQKKHYIAPKMQGSYSIKYVLPALVPKMLEAYKSLDGIQNGSEAMNAFAKLSLMSEDEKEKTRTALLEYCKLDTLAMVEILKKLRAEIEKESSL</sequence>
<feature type="domain" description="DUF2779" evidence="1">
    <location>
        <begin position="302"/>
        <end position="426"/>
    </location>
</feature>
<keyword evidence="3" id="KW-1185">Reference proteome</keyword>
<gene>
    <name evidence="2" type="ORF">M947_01735</name>
</gene>
<evidence type="ECO:0000313" key="3">
    <source>
        <dbReference type="Proteomes" id="UP000015520"/>
    </source>
</evidence>
<dbReference type="EMBL" id="AUPZ01000002">
    <property type="protein sequence ID" value="EQB40548.1"/>
    <property type="molecule type" value="Genomic_DNA"/>
</dbReference>
<comment type="caution">
    <text evidence="2">The sequence shown here is derived from an EMBL/GenBank/DDBJ whole genome shotgun (WGS) entry which is preliminary data.</text>
</comment>
<proteinExistence type="predicted"/>
<protein>
    <recommendedName>
        <fullName evidence="1">DUF2779 domain-containing protein</fullName>
    </recommendedName>
</protein>
<reference evidence="2 3" key="1">
    <citation type="submission" date="2013-07" db="EMBL/GenBank/DDBJ databases">
        <title>Sulfurimonas hongkongensis AST-10 Genome Sequencing.</title>
        <authorList>
            <person name="Cai L."/>
            <person name="Zhang T."/>
        </authorList>
    </citation>
    <scope>NUCLEOTIDE SEQUENCE [LARGE SCALE GENOMIC DNA]</scope>
    <source>
        <strain evidence="2 3">AST-10</strain>
    </source>
</reference>
<dbReference type="InterPro" id="IPR021301">
    <property type="entry name" value="DUF2779"/>
</dbReference>
<evidence type="ECO:0000313" key="2">
    <source>
        <dbReference type="EMBL" id="EQB40548.1"/>
    </source>
</evidence>
<dbReference type="Proteomes" id="UP000015520">
    <property type="component" value="Unassembled WGS sequence"/>
</dbReference>
<name>T0L3X1_9BACT</name>
<dbReference type="PATRIC" id="fig|1172190.3.peg.337"/>
<dbReference type="RefSeq" id="WP_021286628.1">
    <property type="nucleotide sequence ID" value="NZ_AUPZ01000002.1"/>
</dbReference>